<dbReference type="SUPFAM" id="SSF82829">
    <property type="entry name" value="MesJ substrate recognition domain-like"/>
    <property type="match status" value="1"/>
</dbReference>
<proteinExistence type="inferred from homology"/>
<dbReference type="Gene3D" id="1.20.59.20">
    <property type="match status" value="1"/>
</dbReference>
<dbReference type="AlphaFoldDB" id="A0A7Z9BUM9"/>
<evidence type="ECO:0000256" key="3">
    <source>
        <dbReference type="ARBA" id="ARBA00022741"/>
    </source>
</evidence>
<evidence type="ECO:0000313" key="9">
    <source>
        <dbReference type="Proteomes" id="UP000184550"/>
    </source>
</evidence>
<keyword evidence="6" id="KW-0963">Cytoplasm</keyword>
<comment type="catalytic activity">
    <reaction evidence="5 6">
        <text>cytidine(34) in tRNA(Ile2) + L-lysine + ATP = lysidine(34) in tRNA(Ile2) + AMP + diphosphate + H(+)</text>
        <dbReference type="Rhea" id="RHEA:43744"/>
        <dbReference type="Rhea" id="RHEA-COMP:10625"/>
        <dbReference type="Rhea" id="RHEA-COMP:10670"/>
        <dbReference type="ChEBI" id="CHEBI:15378"/>
        <dbReference type="ChEBI" id="CHEBI:30616"/>
        <dbReference type="ChEBI" id="CHEBI:32551"/>
        <dbReference type="ChEBI" id="CHEBI:33019"/>
        <dbReference type="ChEBI" id="CHEBI:82748"/>
        <dbReference type="ChEBI" id="CHEBI:83665"/>
        <dbReference type="ChEBI" id="CHEBI:456215"/>
        <dbReference type="EC" id="6.3.4.19"/>
    </reaction>
</comment>
<dbReference type="InterPro" id="IPR012795">
    <property type="entry name" value="tRNA_Ile_lys_synt_N"/>
</dbReference>
<protein>
    <recommendedName>
        <fullName evidence="6">tRNA(Ile)-lysidine synthase</fullName>
        <ecNumber evidence="6">6.3.4.19</ecNumber>
    </recommendedName>
    <alternativeName>
        <fullName evidence="6">tRNA(Ile)-2-lysyl-cytidine synthase</fullName>
    </alternativeName>
    <alternativeName>
        <fullName evidence="6">tRNA(Ile)-lysidine synthetase</fullName>
    </alternativeName>
</protein>
<dbReference type="SUPFAM" id="SSF52402">
    <property type="entry name" value="Adenine nucleotide alpha hydrolases-like"/>
    <property type="match status" value="1"/>
</dbReference>
<dbReference type="GO" id="GO:0005524">
    <property type="term" value="F:ATP binding"/>
    <property type="evidence" value="ECO:0007669"/>
    <property type="project" value="UniProtKB-UniRule"/>
</dbReference>
<keyword evidence="4 6" id="KW-0067">ATP-binding</keyword>
<comment type="function">
    <text evidence="6">Ligates lysine onto the cytidine present at position 34 of the AUA codon-specific tRNA(Ile) that contains the anticodon CAU, in an ATP-dependent manner. Cytidine is converted to lysidine, thus changing the amino acid specificity of the tRNA from methionine to isoleucine.</text>
</comment>
<dbReference type="PANTHER" id="PTHR43033">
    <property type="entry name" value="TRNA(ILE)-LYSIDINE SYNTHASE-RELATED"/>
    <property type="match status" value="1"/>
</dbReference>
<keyword evidence="9" id="KW-1185">Reference proteome</keyword>
<evidence type="ECO:0000259" key="7">
    <source>
        <dbReference type="Pfam" id="PF01171"/>
    </source>
</evidence>
<dbReference type="EC" id="6.3.4.19" evidence="6"/>
<reference evidence="8" key="1">
    <citation type="submission" date="2019-10" db="EMBL/GenBank/DDBJ databases">
        <authorList>
            <consortium name="Genoscope - CEA"/>
            <person name="William W."/>
        </authorList>
    </citation>
    <scope>NUCLEOTIDE SEQUENCE [LARGE SCALE GENOMIC DNA]</scope>
    <source>
        <strain evidence="8">BBR_PRJEB10992</strain>
    </source>
</reference>
<feature type="domain" description="tRNA(Ile)-lysidine/2-thiocytidine synthase N-terminal" evidence="7">
    <location>
        <begin position="25"/>
        <end position="213"/>
    </location>
</feature>
<evidence type="ECO:0000256" key="4">
    <source>
        <dbReference type="ARBA" id="ARBA00022840"/>
    </source>
</evidence>
<comment type="similarity">
    <text evidence="6">Belongs to the tRNA(Ile)-lysidine synthase family.</text>
</comment>
<dbReference type="GO" id="GO:0006400">
    <property type="term" value="P:tRNA modification"/>
    <property type="evidence" value="ECO:0007669"/>
    <property type="project" value="UniProtKB-UniRule"/>
</dbReference>
<dbReference type="NCBIfam" id="TIGR02432">
    <property type="entry name" value="lysidine_TilS_N"/>
    <property type="match status" value="1"/>
</dbReference>
<dbReference type="EMBL" id="CZCU02000153">
    <property type="protein sequence ID" value="VXD22834.1"/>
    <property type="molecule type" value="Genomic_DNA"/>
</dbReference>
<dbReference type="InterPro" id="IPR014729">
    <property type="entry name" value="Rossmann-like_a/b/a_fold"/>
</dbReference>
<dbReference type="PANTHER" id="PTHR43033:SF1">
    <property type="entry name" value="TRNA(ILE)-LYSIDINE SYNTHASE-RELATED"/>
    <property type="match status" value="1"/>
</dbReference>
<feature type="binding site" evidence="6">
    <location>
        <begin position="30"/>
        <end position="35"/>
    </location>
    <ligand>
        <name>ATP</name>
        <dbReference type="ChEBI" id="CHEBI:30616"/>
    </ligand>
</feature>
<organism evidence="8 9">
    <name type="scientific">Planktothrix serta PCC 8927</name>
    <dbReference type="NCBI Taxonomy" id="671068"/>
    <lineage>
        <taxon>Bacteria</taxon>
        <taxon>Bacillati</taxon>
        <taxon>Cyanobacteriota</taxon>
        <taxon>Cyanophyceae</taxon>
        <taxon>Oscillatoriophycideae</taxon>
        <taxon>Oscillatoriales</taxon>
        <taxon>Microcoleaceae</taxon>
        <taxon>Planktothrix</taxon>
    </lineage>
</organism>
<evidence type="ECO:0000256" key="1">
    <source>
        <dbReference type="ARBA" id="ARBA00022598"/>
    </source>
</evidence>
<keyword evidence="1 6" id="KW-0436">Ligase</keyword>
<dbReference type="Proteomes" id="UP000184550">
    <property type="component" value="Unassembled WGS sequence"/>
</dbReference>
<dbReference type="Pfam" id="PF01171">
    <property type="entry name" value="ATP_bind_3"/>
    <property type="match status" value="1"/>
</dbReference>
<evidence type="ECO:0000256" key="5">
    <source>
        <dbReference type="ARBA" id="ARBA00048539"/>
    </source>
</evidence>
<keyword evidence="3 6" id="KW-0547">Nucleotide-binding</keyword>
<evidence type="ECO:0000256" key="6">
    <source>
        <dbReference type="HAMAP-Rule" id="MF_01161"/>
    </source>
</evidence>
<dbReference type="Gene3D" id="3.40.50.620">
    <property type="entry name" value="HUPs"/>
    <property type="match status" value="1"/>
</dbReference>
<name>A0A7Z9BUM9_9CYAN</name>
<dbReference type="CDD" id="cd01992">
    <property type="entry name" value="TilS_N"/>
    <property type="match status" value="1"/>
</dbReference>
<sequence>MWTLLHTQLHRTLRSRQLLPESQGLLVAVSGGQDSLCLIQLLLDLQPKWKWQIAIVHCDHRWRSDSQANADYIEQLAQGLRVPFYRETADIIPPTEAAARQWRYQVFSQIAQRNNYAYIVTGHTKSDRAETLLYNLIRGSGSDGLQALTWRRSLKLECPDLNSLSANYITLIRPLLEITREQTGQFCQEKGLEIWVDSTNDDLHYARNRIRQELLPYLQTHFNPKVESHLAQTAELLRAEVDYLDSLTETLFQQVVVLETDSQKILKINRLALRQTHEALQRRVSRKVLQQVMSTTPNFEQIEKLNALISAPNRSQTDPFPGGAIALVDGDWIVFTLNFN</sequence>
<dbReference type="HAMAP" id="MF_01161">
    <property type="entry name" value="tRNA_Ile_lys_synt"/>
    <property type="match status" value="1"/>
</dbReference>
<dbReference type="OrthoDB" id="9807403at2"/>
<gene>
    <name evidence="6 8" type="primary">tilS</name>
    <name evidence="8" type="ORF">PL8927_760126</name>
</gene>
<dbReference type="GO" id="GO:0032267">
    <property type="term" value="F:tRNA(Ile)-lysidine synthase activity"/>
    <property type="evidence" value="ECO:0007669"/>
    <property type="project" value="UniProtKB-EC"/>
</dbReference>
<comment type="caution">
    <text evidence="8">The sequence shown here is derived from an EMBL/GenBank/DDBJ whole genome shotgun (WGS) entry which is preliminary data.</text>
</comment>
<dbReference type="RefSeq" id="WP_083625122.1">
    <property type="nucleotide sequence ID" value="NZ_LR734878.1"/>
</dbReference>
<comment type="domain">
    <text evidence="6">The N-terminal region contains the highly conserved SGGXDS motif, predicted to be a P-loop motif involved in ATP binding.</text>
</comment>
<comment type="subcellular location">
    <subcellularLocation>
        <location evidence="6">Cytoplasm</location>
    </subcellularLocation>
</comment>
<accession>A0A7Z9BUM9</accession>
<evidence type="ECO:0000313" key="8">
    <source>
        <dbReference type="EMBL" id="VXD22834.1"/>
    </source>
</evidence>
<dbReference type="InterPro" id="IPR011063">
    <property type="entry name" value="TilS/TtcA_N"/>
</dbReference>
<evidence type="ECO:0000256" key="2">
    <source>
        <dbReference type="ARBA" id="ARBA00022694"/>
    </source>
</evidence>
<keyword evidence="2 6" id="KW-0819">tRNA processing</keyword>
<dbReference type="GO" id="GO:0005737">
    <property type="term" value="C:cytoplasm"/>
    <property type="evidence" value="ECO:0007669"/>
    <property type="project" value="UniProtKB-SubCell"/>
</dbReference>
<dbReference type="InterPro" id="IPR012094">
    <property type="entry name" value="tRNA_Ile_lys_synt"/>
</dbReference>